<dbReference type="EMBL" id="MNZT01000003">
    <property type="protein sequence ID" value="OIQ00444.1"/>
    <property type="molecule type" value="Genomic_DNA"/>
</dbReference>
<dbReference type="AlphaFoldDB" id="A0A1J5IUR0"/>
<reference evidence="1 2" key="1">
    <citation type="journal article" date="2016" name="Environ. Microbiol.">
        <title>Genomic resolution of a cold subsurface aquifer community provides metabolic insights for novel microbes adapted to high CO concentrations.</title>
        <authorList>
            <person name="Probst A.J."/>
            <person name="Castelle C.J."/>
            <person name="Singh A."/>
            <person name="Brown C.T."/>
            <person name="Anantharaman K."/>
            <person name="Sharon I."/>
            <person name="Hug L.A."/>
            <person name="Burstein D."/>
            <person name="Emerson J.B."/>
            <person name="Thomas B.C."/>
            <person name="Banfield J.F."/>
        </authorList>
    </citation>
    <scope>NUCLEOTIDE SEQUENCE [LARGE SCALE GENOMIC DNA]</scope>
    <source>
        <strain evidence="1">CG2_30_54_11</strain>
    </source>
</reference>
<accession>A0A1J5IUR0</accession>
<sequence length="317" mass="35094">MKTVKYTLHIRGLTTPPGTITLEAMEALLVPLRESAERSLRLVTEGASTRRGQKPQWIKDASNFVIHGFRKGSTQIDISAPVLGDISATMLDQQNMWLTSPSETDTALTVLAHAIHDASQNLADSDYLDRGLLESIRSFQPYFKQKKITMQISSGTLVEDVFELNEKLMGSVKKMITSTPLERAVVISGKFDSIEHSDRKFKLTFDQGGMIQGIASADSVDTELMRRFWGKKVTIKGTLHYKPSGKERLVEADTIEPYAAGDGVFQTVRTHQEPMAIINRAVALADVDDMGANFFGKWPGDESIDDLMKVLLDGKGM</sequence>
<protein>
    <submittedName>
        <fullName evidence="1">Uncharacterized protein</fullName>
    </submittedName>
</protein>
<dbReference type="STRING" id="1817892.AUK40_00250"/>
<evidence type="ECO:0000313" key="1">
    <source>
        <dbReference type="EMBL" id="OIQ00444.1"/>
    </source>
</evidence>
<proteinExistence type="predicted"/>
<comment type="caution">
    <text evidence="1">The sequence shown here is derived from an EMBL/GenBank/DDBJ whole genome shotgun (WGS) entry which is preliminary data.</text>
</comment>
<name>A0A1J5IUR0_9BACT</name>
<gene>
    <name evidence="1" type="ORF">AUK40_00250</name>
</gene>
<evidence type="ECO:0000313" key="2">
    <source>
        <dbReference type="Proteomes" id="UP000183245"/>
    </source>
</evidence>
<organism evidence="1 2">
    <name type="scientific">Candidatus Wirthbacteria bacterium CG2_30_54_11</name>
    <dbReference type="NCBI Taxonomy" id="1817892"/>
    <lineage>
        <taxon>Bacteria</taxon>
        <taxon>Candidatus Wirthbacteria</taxon>
    </lineage>
</organism>
<dbReference type="Proteomes" id="UP000183245">
    <property type="component" value="Unassembled WGS sequence"/>
</dbReference>